<dbReference type="GO" id="GO:0010134">
    <property type="term" value="P:sulfate assimilation via adenylyl sulfate reduction"/>
    <property type="evidence" value="ECO:0007669"/>
    <property type="project" value="TreeGrafter"/>
</dbReference>
<reference evidence="9" key="2">
    <citation type="submission" date="2020-09" db="EMBL/GenBank/DDBJ databases">
        <authorList>
            <person name="Sun Q."/>
            <person name="Zhou Y."/>
        </authorList>
    </citation>
    <scope>NUCLEOTIDE SEQUENCE</scope>
    <source>
        <strain evidence="9">CGMCC 1.12987</strain>
    </source>
</reference>
<keyword evidence="6" id="KW-0597">Phosphoprotein</keyword>
<reference evidence="9" key="1">
    <citation type="journal article" date="2014" name="Int. J. Syst. Evol. Microbiol.">
        <title>Complete genome sequence of Corynebacterium casei LMG S-19264T (=DSM 44701T), isolated from a smear-ripened cheese.</title>
        <authorList>
            <consortium name="US DOE Joint Genome Institute (JGI-PGF)"/>
            <person name="Walter F."/>
            <person name="Albersmeier A."/>
            <person name="Kalinowski J."/>
            <person name="Ruckert C."/>
        </authorList>
    </citation>
    <scope>NUCLEOTIDE SEQUENCE</scope>
    <source>
        <strain evidence="9">CGMCC 1.12987</strain>
    </source>
</reference>
<comment type="catalytic activity">
    <reaction evidence="1 6 7">
        <text>adenosine 5'-phosphosulfate + ATP = 3'-phosphoadenylyl sulfate + ADP + H(+)</text>
        <dbReference type="Rhea" id="RHEA:24152"/>
        <dbReference type="ChEBI" id="CHEBI:15378"/>
        <dbReference type="ChEBI" id="CHEBI:30616"/>
        <dbReference type="ChEBI" id="CHEBI:58243"/>
        <dbReference type="ChEBI" id="CHEBI:58339"/>
        <dbReference type="ChEBI" id="CHEBI:456216"/>
        <dbReference type="EC" id="2.7.1.25"/>
    </reaction>
</comment>
<comment type="caution">
    <text evidence="9">The sequence shown here is derived from an EMBL/GenBank/DDBJ whole genome shotgun (WGS) entry which is preliminary data.</text>
</comment>
<evidence type="ECO:0000256" key="6">
    <source>
        <dbReference type="HAMAP-Rule" id="MF_00065"/>
    </source>
</evidence>
<dbReference type="GO" id="GO:0070814">
    <property type="term" value="P:hydrogen sulfide biosynthetic process"/>
    <property type="evidence" value="ECO:0007669"/>
    <property type="project" value="UniProtKB-UniRule"/>
</dbReference>
<dbReference type="SUPFAM" id="SSF52540">
    <property type="entry name" value="P-loop containing nucleoside triphosphate hydrolases"/>
    <property type="match status" value="1"/>
</dbReference>
<organism evidence="9 10">
    <name type="scientific">Paenibacillus abyssi</name>
    <dbReference type="NCBI Taxonomy" id="1340531"/>
    <lineage>
        <taxon>Bacteria</taxon>
        <taxon>Bacillati</taxon>
        <taxon>Bacillota</taxon>
        <taxon>Bacilli</taxon>
        <taxon>Bacillales</taxon>
        <taxon>Paenibacillaceae</taxon>
        <taxon>Paenibacillus</taxon>
    </lineage>
</organism>
<dbReference type="RefSeq" id="WP_188530500.1">
    <property type="nucleotide sequence ID" value="NZ_BMGR01000004.1"/>
</dbReference>
<evidence type="ECO:0000256" key="2">
    <source>
        <dbReference type="ARBA" id="ARBA00012121"/>
    </source>
</evidence>
<dbReference type="CDD" id="cd02027">
    <property type="entry name" value="APSK"/>
    <property type="match status" value="1"/>
</dbReference>
<dbReference type="NCBIfam" id="NF004041">
    <property type="entry name" value="PRK05541.1"/>
    <property type="match status" value="1"/>
</dbReference>
<feature type="binding site" evidence="6">
    <location>
        <begin position="13"/>
        <end position="20"/>
    </location>
    <ligand>
        <name>ATP</name>
        <dbReference type="ChEBI" id="CHEBI:30616"/>
    </ligand>
</feature>
<comment type="caution">
    <text evidence="6">Lacks conserved residue(s) required for the propagation of feature annotation.</text>
</comment>
<evidence type="ECO:0000259" key="8">
    <source>
        <dbReference type="Pfam" id="PF01583"/>
    </source>
</evidence>
<dbReference type="InterPro" id="IPR002891">
    <property type="entry name" value="APS"/>
</dbReference>
<evidence type="ECO:0000256" key="1">
    <source>
        <dbReference type="ARBA" id="ARBA00001823"/>
    </source>
</evidence>
<dbReference type="InterPro" id="IPR050512">
    <property type="entry name" value="Sulf_AdTrans/APS_kinase"/>
</dbReference>
<dbReference type="HAMAP" id="MF_00065">
    <property type="entry name" value="Adenylyl_sulf_kinase"/>
    <property type="match status" value="1"/>
</dbReference>
<dbReference type="GO" id="GO:0005524">
    <property type="term" value="F:ATP binding"/>
    <property type="evidence" value="ECO:0007669"/>
    <property type="project" value="UniProtKB-UniRule"/>
</dbReference>
<dbReference type="GO" id="GO:0019379">
    <property type="term" value="P:sulfate assimilation, phosphoadenylyl sulfate reduction by phosphoadenylyl-sulfate reductase (thioredoxin)"/>
    <property type="evidence" value="ECO:0007669"/>
    <property type="project" value="TreeGrafter"/>
</dbReference>
<dbReference type="PANTHER" id="PTHR42700:SF1">
    <property type="entry name" value="SULFATE ADENYLYLTRANSFERASE"/>
    <property type="match status" value="1"/>
</dbReference>
<dbReference type="EMBL" id="BMGR01000004">
    <property type="protein sequence ID" value="GGF99227.1"/>
    <property type="molecule type" value="Genomic_DNA"/>
</dbReference>
<dbReference type="Pfam" id="PF01583">
    <property type="entry name" value="APS_kinase"/>
    <property type="match status" value="1"/>
</dbReference>
<dbReference type="InterPro" id="IPR027417">
    <property type="entry name" value="P-loop_NTPase"/>
</dbReference>
<protein>
    <recommendedName>
        <fullName evidence="2 6">Adenylyl-sulfate kinase</fullName>
        <ecNumber evidence="2 6">2.7.1.25</ecNumber>
    </recommendedName>
    <alternativeName>
        <fullName evidence="6">APS kinase</fullName>
    </alternativeName>
    <alternativeName>
        <fullName evidence="6">ATP adenosine-5'-phosphosulfate 3'-phosphotransferase</fullName>
    </alternativeName>
    <alternativeName>
        <fullName evidence="6">Adenosine-5'-phosphosulfate kinase</fullName>
    </alternativeName>
</protein>
<dbReference type="AlphaFoldDB" id="A0A917FQ89"/>
<evidence type="ECO:0000256" key="3">
    <source>
        <dbReference type="ARBA" id="ARBA00022679"/>
    </source>
</evidence>
<keyword evidence="4 6" id="KW-0547">Nucleotide-binding</keyword>
<keyword evidence="5 6" id="KW-0067">ATP-binding</keyword>
<dbReference type="PANTHER" id="PTHR42700">
    <property type="entry name" value="SULFATE ADENYLYLTRANSFERASE"/>
    <property type="match status" value="1"/>
</dbReference>
<evidence type="ECO:0000256" key="7">
    <source>
        <dbReference type="RuleBase" id="RU004347"/>
    </source>
</evidence>
<dbReference type="GO" id="GO:0005737">
    <property type="term" value="C:cytoplasm"/>
    <property type="evidence" value="ECO:0007669"/>
    <property type="project" value="TreeGrafter"/>
</dbReference>
<dbReference type="Gene3D" id="3.40.50.300">
    <property type="entry name" value="P-loop containing nucleotide triphosphate hydrolases"/>
    <property type="match status" value="1"/>
</dbReference>
<dbReference type="NCBIfam" id="TIGR00455">
    <property type="entry name" value="apsK"/>
    <property type="match status" value="1"/>
</dbReference>
<evidence type="ECO:0000256" key="4">
    <source>
        <dbReference type="ARBA" id="ARBA00022741"/>
    </source>
</evidence>
<keyword evidence="6 7" id="KW-0418">Kinase</keyword>
<evidence type="ECO:0000313" key="9">
    <source>
        <dbReference type="EMBL" id="GGF99227.1"/>
    </source>
</evidence>
<accession>A0A917FQ89</accession>
<dbReference type="EC" id="2.7.1.25" evidence="2 6"/>
<proteinExistence type="inferred from homology"/>
<dbReference type="GO" id="GO:0004020">
    <property type="term" value="F:adenylylsulfate kinase activity"/>
    <property type="evidence" value="ECO:0007669"/>
    <property type="project" value="UniProtKB-UniRule"/>
</dbReference>
<keyword evidence="10" id="KW-1185">Reference proteome</keyword>
<name>A0A917FQ89_9BACL</name>
<evidence type="ECO:0000256" key="5">
    <source>
        <dbReference type="ARBA" id="ARBA00022840"/>
    </source>
</evidence>
<evidence type="ECO:0000313" key="10">
    <source>
        <dbReference type="Proteomes" id="UP000644756"/>
    </source>
</evidence>
<sequence>MDRQQGSVLWFTGLSGAGKTTTARCVEEKLRSQGRRVELFDGDVMRETICKGLGFSREERFENTRRIAWVSKLLSRNGVDVIVSAITPYQEMRAFARQEIPGFVEIYVKCPLQECERRDVKGLYAKARRGELKHFTGISDPYEEPLHPEITVDTSAFSLEHNCAFILSWLDKYGTVDRCALQGGYYTI</sequence>
<gene>
    <name evidence="6 9" type="primary">cysC</name>
    <name evidence="9" type="ORF">GCM10010916_15630</name>
</gene>
<dbReference type="NCBIfam" id="NF003013">
    <property type="entry name" value="PRK03846.1"/>
    <property type="match status" value="1"/>
</dbReference>
<keyword evidence="3 6" id="KW-0808">Transferase</keyword>
<dbReference type="Proteomes" id="UP000644756">
    <property type="component" value="Unassembled WGS sequence"/>
</dbReference>
<dbReference type="GO" id="GO:0004781">
    <property type="term" value="F:sulfate adenylyltransferase (ATP) activity"/>
    <property type="evidence" value="ECO:0007669"/>
    <property type="project" value="TreeGrafter"/>
</dbReference>
<feature type="domain" description="APS kinase" evidence="8">
    <location>
        <begin position="5"/>
        <end position="153"/>
    </location>
</feature>
<comment type="function">
    <text evidence="6 7">Catalyzes the synthesis of activated sulfate.</text>
</comment>
<comment type="similarity">
    <text evidence="6 7">Belongs to the APS kinase family.</text>
</comment>
<comment type="pathway">
    <text evidence="6 7">Sulfur metabolism; hydrogen sulfide biosynthesis; sulfite from sulfate: step 2/3.</text>
</comment>
<dbReference type="InterPro" id="IPR059117">
    <property type="entry name" value="APS_kinase_dom"/>
</dbReference>